<comment type="caution">
    <text evidence="1">The sequence shown here is derived from an EMBL/GenBank/DDBJ whole genome shotgun (WGS) entry which is preliminary data.</text>
</comment>
<proteinExistence type="predicted"/>
<evidence type="ECO:0000313" key="1">
    <source>
        <dbReference type="EMBL" id="KAB1077264.1"/>
    </source>
</evidence>
<evidence type="ECO:0000313" key="2">
    <source>
        <dbReference type="Proteomes" id="UP000474159"/>
    </source>
</evidence>
<dbReference type="Gene3D" id="3.30.530.20">
    <property type="match status" value="1"/>
</dbReference>
<dbReference type="PANTHER" id="PTHR39332">
    <property type="entry name" value="BLL4707 PROTEIN"/>
    <property type="match status" value="1"/>
</dbReference>
<reference evidence="1 2" key="1">
    <citation type="submission" date="2019-09" db="EMBL/GenBank/DDBJ databases">
        <title>YIM 48816 draft genome.</title>
        <authorList>
            <person name="Jiang L."/>
        </authorList>
    </citation>
    <scope>NUCLEOTIDE SEQUENCE [LARGE SCALE GENOMIC DNA]</scope>
    <source>
        <strain evidence="1 2">YIM 48816</strain>
    </source>
</reference>
<dbReference type="InterPro" id="IPR019587">
    <property type="entry name" value="Polyketide_cyclase/dehydratase"/>
</dbReference>
<dbReference type="Proteomes" id="UP000474159">
    <property type="component" value="Unassembled WGS sequence"/>
</dbReference>
<dbReference type="PANTHER" id="PTHR39332:SF7">
    <property type="entry name" value="SRPBCC FAMILY PROTEIN"/>
    <property type="match status" value="1"/>
</dbReference>
<dbReference type="RefSeq" id="WP_151001846.1">
    <property type="nucleotide sequence ID" value="NZ_BPQY01000311.1"/>
</dbReference>
<dbReference type="Pfam" id="PF10604">
    <property type="entry name" value="Polyketide_cyc2"/>
    <property type="match status" value="1"/>
</dbReference>
<dbReference type="SUPFAM" id="SSF55961">
    <property type="entry name" value="Bet v1-like"/>
    <property type="match status" value="1"/>
</dbReference>
<sequence length="165" mass="17527">MNTAAQVLGSATFLAQCTCSSALEVIRGLDIPAPPAAVWAIMGDFCAIEHWHPQVKRCFLSEDDEDGAAALPVRRLFTTERESIIVEVETDRDEVSMSYSSRLLGGPVPVKNYSSTIAVTSNGAGALVTWRATFDADAVSDAEAVTFIAGSYERGLAGIAKEAGR</sequence>
<name>A0A6L3SYG0_9HYPH</name>
<organism evidence="1 2">
    <name type="scientific">Methylobacterium soli</name>
    <dbReference type="NCBI Taxonomy" id="553447"/>
    <lineage>
        <taxon>Bacteria</taxon>
        <taxon>Pseudomonadati</taxon>
        <taxon>Pseudomonadota</taxon>
        <taxon>Alphaproteobacteria</taxon>
        <taxon>Hyphomicrobiales</taxon>
        <taxon>Methylobacteriaceae</taxon>
        <taxon>Methylobacterium</taxon>
    </lineage>
</organism>
<dbReference type="CDD" id="cd07821">
    <property type="entry name" value="PYR_PYL_RCAR_like"/>
    <property type="match status" value="1"/>
</dbReference>
<dbReference type="OrthoDB" id="1364128at2"/>
<keyword evidence="2" id="KW-1185">Reference proteome</keyword>
<dbReference type="EMBL" id="VZZK01000022">
    <property type="protein sequence ID" value="KAB1077264.1"/>
    <property type="molecule type" value="Genomic_DNA"/>
</dbReference>
<dbReference type="AlphaFoldDB" id="A0A6L3SYG0"/>
<gene>
    <name evidence="1" type="ORF">F6X53_19420</name>
</gene>
<protein>
    <submittedName>
        <fullName evidence="1">SRPBCC family protein</fullName>
    </submittedName>
</protein>
<accession>A0A6L3SYG0</accession>
<dbReference type="InterPro" id="IPR023393">
    <property type="entry name" value="START-like_dom_sf"/>
</dbReference>